<reference evidence="6 7" key="1">
    <citation type="submission" date="2019-03" db="EMBL/GenBank/DDBJ databases">
        <title>Whole genome sequence of a novel Rubrobacter taiwanensis strain, isolated from Yellowstone National Park.</title>
        <authorList>
            <person name="Freed S."/>
            <person name="Ramaley R.F."/>
            <person name="Kyndt J.A."/>
        </authorList>
    </citation>
    <scope>NUCLEOTIDE SEQUENCE [LARGE SCALE GENOMIC DNA]</scope>
    <source>
        <strain evidence="6 7">Yellowstone</strain>
    </source>
</reference>
<dbReference type="PANTHER" id="PTHR43462:SF1">
    <property type="entry name" value="ALANYL-TRNA EDITING PROTEIN AARSD1"/>
    <property type="match status" value="1"/>
</dbReference>
<dbReference type="GO" id="GO:0006419">
    <property type="term" value="P:alanyl-tRNA aminoacylation"/>
    <property type="evidence" value="ECO:0007669"/>
    <property type="project" value="InterPro"/>
</dbReference>
<evidence type="ECO:0000313" key="7">
    <source>
        <dbReference type="Proteomes" id="UP000295244"/>
    </source>
</evidence>
<protein>
    <submittedName>
        <fullName evidence="6">Alanyl-tRNA editing protein</fullName>
    </submittedName>
</protein>
<feature type="domain" description="Alanyl-transfer RNA synthetases family profile" evidence="5">
    <location>
        <begin position="1"/>
        <end position="236"/>
    </location>
</feature>
<dbReference type="InterPro" id="IPR009000">
    <property type="entry name" value="Transl_B-barrel_sf"/>
</dbReference>
<comment type="caution">
    <text evidence="6">The sequence shown here is derived from an EMBL/GenBank/DDBJ whole genome shotgun (WGS) entry which is preliminary data.</text>
</comment>
<dbReference type="Gene3D" id="3.30.980.10">
    <property type="entry name" value="Threonyl-trna Synthetase, Chain A, domain 2"/>
    <property type="match status" value="1"/>
</dbReference>
<dbReference type="PROSITE" id="PS50860">
    <property type="entry name" value="AA_TRNA_LIGASE_II_ALA"/>
    <property type="match status" value="1"/>
</dbReference>
<dbReference type="GO" id="GO:0002161">
    <property type="term" value="F:aminoacyl-tRNA deacylase activity"/>
    <property type="evidence" value="ECO:0007669"/>
    <property type="project" value="UniProtKB-ARBA"/>
</dbReference>
<dbReference type="SMART" id="SM00863">
    <property type="entry name" value="tRNA_SAD"/>
    <property type="match status" value="1"/>
</dbReference>
<dbReference type="GO" id="GO:0003676">
    <property type="term" value="F:nucleic acid binding"/>
    <property type="evidence" value="ECO:0007669"/>
    <property type="project" value="InterPro"/>
</dbReference>
<dbReference type="GO" id="GO:0046872">
    <property type="term" value="F:metal ion binding"/>
    <property type="evidence" value="ECO:0007669"/>
    <property type="project" value="UniProtKB-KW"/>
</dbReference>
<dbReference type="PANTHER" id="PTHR43462">
    <property type="entry name" value="ALANYL-TRNA EDITING PROTEIN"/>
    <property type="match status" value="1"/>
</dbReference>
<dbReference type="SUPFAM" id="SSF50447">
    <property type="entry name" value="Translation proteins"/>
    <property type="match status" value="1"/>
</dbReference>
<dbReference type="GO" id="GO:0004813">
    <property type="term" value="F:alanine-tRNA ligase activity"/>
    <property type="evidence" value="ECO:0007669"/>
    <property type="project" value="InterPro"/>
</dbReference>
<dbReference type="InterPro" id="IPR018164">
    <property type="entry name" value="Ala-tRNA-synth_IIc_N"/>
</dbReference>
<keyword evidence="7" id="KW-1185">Reference proteome</keyword>
<dbReference type="InterPro" id="IPR018165">
    <property type="entry name" value="Ala-tRNA-synth_IIc_core"/>
</dbReference>
<accession>A0A4R1B880</accession>
<evidence type="ECO:0000259" key="5">
    <source>
        <dbReference type="PROSITE" id="PS50860"/>
    </source>
</evidence>
<evidence type="ECO:0000313" key="6">
    <source>
        <dbReference type="EMBL" id="TCJ13048.1"/>
    </source>
</evidence>
<sequence>MTEELFLQDSYLKEFEARVVELSGRELVLDRTAFYPGGGGQPPDKGRAGVGPVRANVVDVRRAGGEIVHVLDDPIPETVRELRGELDWERRYAHMRYHTALHVLSGVIWQNFGAKVTGGRMRSGRARMDFSFPGEWTVEVVSEIERLTNEALAQERPVRIYELPREEALEDPDLIRTRVNLIPEHVRRVRIVEIEGIDAQADGGTHVANTREVGRLRITDHKSKGRQNKRVEFVLE</sequence>
<dbReference type="Proteomes" id="UP000295244">
    <property type="component" value="Unassembled WGS sequence"/>
</dbReference>
<organism evidence="6 7">
    <name type="scientific">Rubrobacter taiwanensis</name>
    <dbReference type="NCBI Taxonomy" id="185139"/>
    <lineage>
        <taxon>Bacteria</taxon>
        <taxon>Bacillati</taxon>
        <taxon>Actinomycetota</taxon>
        <taxon>Rubrobacteria</taxon>
        <taxon>Rubrobacterales</taxon>
        <taxon>Rubrobacteraceae</taxon>
        <taxon>Rubrobacter</taxon>
    </lineage>
</organism>
<comment type="subcellular location">
    <subcellularLocation>
        <location evidence="2">Cytoplasm</location>
    </subcellularLocation>
</comment>
<name>A0A4R1B880_9ACTN</name>
<dbReference type="OrthoDB" id="9812949at2"/>
<evidence type="ECO:0000256" key="2">
    <source>
        <dbReference type="ARBA" id="ARBA00004496"/>
    </source>
</evidence>
<evidence type="ECO:0000256" key="4">
    <source>
        <dbReference type="ARBA" id="ARBA00022833"/>
    </source>
</evidence>
<gene>
    <name evidence="6" type="ORF">E0L93_15190</name>
</gene>
<evidence type="ECO:0000256" key="3">
    <source>
        <dbReference type="ARBA" id="ARBA00022723"/>
    </source>
</evidence>
<dbReference type="InterPro" id="IPR012947">
    <property type="entry name" value="tRNA_SAD"/>
</dbReference>
<dbReference type="Pfam" id="PF01411">
    <property type="entry name" value="tRNA-synt_2c"/>
    <property type="match status" value="1"/>
</dbReference>
<keyword evidence="3" id="KW-0479">Metal-binding</keyword>
<proteinExistence type="predicted"/>
<dbReference type="Gene3D" id="2.40.30.130">
    <property type="match status" value="1"/>
</dbReference>
<comment type="cofactor">
    <cofactor evidence="1">
        <name>Zn(2+)</name>
        <dbReference type="ChEBI" id="CHEBI:29105"/>
    </cofactor>
</comment>
<dbReference type="InterPro" id="IPR051335">
    <property type="entry name" value="Alanyl-tRNA_Editing_Enzymes"/>
</dbReference>
<dbReference type="GO" id="GO:0005737">
    <property type="term" value="C:cytoplasm"/>
    <property type="evidence" value="ECO:0007669"/>
    <property type="project" value="UniProtKB-SubCell"/>
</dbReference>
<dbReference type="GO" id="GO:0005524">
    <property type="term" value="F:ATP binding"/>
    <property type="evidence" value="ECO:0007669"/>
    <property type="project" value="InterPro"/>
</dbReference>
<dbReference type="RefSeq" id="WP_132692933.1">
    <property type="nucleotide sequence ID" value="NZ_SKBU01000042.1"/>
</dbReference>
<dbReference type="InterPro" id="IPR018163">
    <property type="entry name" value="Thr/Ala-tRNA-synth_IIc_edit"/>
</dbReference>
<dbReference type="SUPFAM" id="SSF55186">
    <property type="entry name" value="ThrRS/AlaRS common domain"/>
    <property type="match status" value="1"/>
</dbReference>
<evidence type="ECO:0000256" key="1">
    <source>
        <dbReference type="ARBA" id="ARBA00001947"/>
    </source>
</evidence>
<keyword evidence="4" id="KW-0862">Zinc</keyword>
<dbReference type="EMBL" id="SKBU01000042">
    <property type="protein sequence ID" value="TCJ13048.1"/>
    <property type="molecule type" value="Genomic_DNA"/>
</dbReference>
<dbReference type="AlphaFoldDB" id="A0A4R1B880"/>
<dbReference type="Pfam" id="PF07973">
    <property type="entry name" value="tRNA_SAD"/>
    <property type="match status" value="1"/>
</dbReference>